<comment type="caution">
    <text evidence="1">The sequence shown here is derived from an EMBL/GenBank/DDBJ whole genome shotgun (WGS) entry which is preliminary data.</text>
</comment>
<accession>A0A645DKP8</accession>
<proteinExistence type="predicted"/>
<evidence type="ECO:0000313" key="1">
    <source>
        <dbReference type="EMBL" id="MPM89638.1"/>
    </source>
</evidence>
<dbReference type="AlphaFoldDB" id="A0A645DKP8"/>
<sequence>MDNMFIKASDIGQKMLVNGQVGEVDGWKIVPVPSSYMPQNRDFICVHPAATVAAEKLEDYKTHDNPPGINGWLVEGRVRYDAFVLDSKNKAVYTHKNA</sequence>
<name>A0A645DKP8_9ZZZZ</name>
<organism evidence="1">
    <name type="scientific">bioreactor metagenome</name>
    <dbReference type="NCBI Taxonomy" id="1076179"/>
    <lineage>
        <taxon>unclassified sequences</taxon>
        <taxon>metagenomes</taxon>
        <taxon>ecological metagenomes</taxon>
    </lineage>
</organism>
<reference evidence="1" key="1">
    <citation type="submission" date="2019-08" db="EMBL/GenBank/DDBJ databases">
        <authorList>
            <person name="Kucharzyk K."/>
            <person name="Murdoch R.W."/>
            <person name="Higgins S."/>
            <person name="Loffler F."/>
        </authorList>
    </citation>
    <scope>NUCLEOTIDE SEQUENCE</scope>
</reference>
<gene>
    <name evidence="1" type="ORF">SDC9_136750</name>
</gene>
<dbReference type="EMBL" id="VSSQ01037042">
    <property type="protein sequence ID" value="MPM89638.1"/>
    <property type="molecule type" value="Genomic_DNA"/>
</dbReference>
<protein>
    <submittedName>
        <fullName evidence="1">Uncharacterized protein</fullName>
    </submittedName>
</protein>